<feature type="transmembrane region" description="Helical" evidence="1">
    <location>
        <begin position="41"/>
        <end position="62"/>
    </location>
</feature>
<feature type="transmembrane region" description="Helical" evidence="1">
    <location>
        <begin position="83"/>
        <end position="105"/>
    </location>
</feature>
<dbReference type="AlphaFoldDB" id="A0AAQ1U8V9"/>
<dbReference type="EMBL" id="JARQDZ010000006">
    <property type="protein sequence ID" value="MDT2983364.1"/>
    <property type="molecule type" value="Genomic_DNA"/>
</dbReference>
<evidence type="ECO:0000313" key="2">
    <source>
        <dbReference type="EMBL" id="MDT2963408.1"/>
    </source>
</evidence>
<name>A0AAQ1U8V9_ENTCA</name>
<dbReference type="Pfam" id="PF11391">
    <property type="entry name" value="DUF2798"/>
    <property type="match status" value="2"/>
</dbReference>
<evidence type="ECO:0000313" key="5">
    <source>
        <dbReference type="Proteomes" id="UP000422837"/>
    </source>
</evidence>
<dbReference type="EMBL" id="CP046123">
    <property type="protein sequence ID" value="QGN28026.1"/>
    <property type="molecule type" value="Genomic_DNA"/>
</dbReference>
<dbReference type="Proteomes" id="UP001268896">
    <property type="component" value="Unassembled WGS sequence"/>
</dbReference>
<organism evidence="2 7">
    <name type="scientific">Enterococcus casseliflavus</name>
    <name type="common">Enterococcus flavescens</name>
    <dbReference type="NCBI Taxonomy" id="37734"/>
    <lineage>
        <taxon>Bacteria</taxon>
        <taxon>Bacillati</taxon>
        <taxon>Bacillota</taxon>
        <taxon>Bacilli</taxon>
        <taxon>Lactobacillales</taxon>
        <taxon>Enterococcaceae</taxon>
        <taxon>Enterococcus</taxon>
    </lineage>
</organism>
<keyword evidence="1" id="KW-1133">Transmembrane helix</keyword>
<reference evidence="2 6" key="2">
    <citation type="submission" date="2023-03" db="EMBL/GenBank/DDBJ databases">
        <authorList>
            <person name="Shen W."/>
            <person name="Cai J."/>
        </authorList>
    </citation>
    <scope>NUCLEOTIDE SEQUENCE</scope>
    <source>
        <strain evidence="3 6">B516</strain>
        <strain evidence="2">K72-2</strain>
    </source>
</reference>
<dbReference type="InterPro" id="IPR021529">
    <property type="entry name" value="DUF2798"/>
</dbReference>
<proteinExistence type="predicted"/>
<protein>
    <submittedName>
        <fullName evidence="2">DUF2798 domain-containing protein</fullName>
    </submittedName>
</protein>
<sequence length="161" mass="17982">MPINKKESLIYTTLMCIFMVYFMSVYNLMFQVGVSALAFQLAWNELPLALCVAFILDWFIVSGPAKGLAFRFLDHQSATWKKIGLISSLMIAGMVICMSLFGALMHPNPDHSVFVNWLSNIGKNVIVALPLQLFIAGPIVRRVFRALFPIGTVQEQPVLGE</sequence>
<accession>A0AAQ1U8V9</accession>
<keyword evidence="1" id="KW-0472">Membrane</keyword>
<evidence type="ECO:0000313" key="4">
    <source>
        <dbReference type="EMBL" id="QGN28026.1"/>
    </source>
</evidence>
<dbReference type="EMBL" id="JARQDV010000001">
    <property type="protein sequence ID" value="MDT2963408.1"/>
    <property type="molecule type" value="Genomic_DNA"/>
</dbReference>
<feature type="transmembrane region" description="Helical" evidence="1">
    <location>
        <begin position="125"/>
        <end position="144"/>
    </location>
</feature>
<dbReference type="RefSeq" id="WP_005226468.1">
    <property type="nucleotide sequence ID" value="NZ_BAAAXK010000013.1"/>
</dbReference>
<evidence type="ECO:0000313" key="6">
    <source>
        <dbReference type="Proteomes" id="UP001253851"/>
    </source>
</evidence>
<feature type="transmembrane region" description="Helical" evidence="1">
    <location>
        <begin position="9"/>
        <end position="29"/>
    </location>
</feature>
<evidence type="ECO:0000313" key="7">
    <source>
        <dbReference type="Proteomes" id="UP001268896"/>
    </source>
</evidence>
<dbReference type="Proteomes" id="UP001253851">
    <property type="component" value="Unassembled WGS sequence"/>
</dbReference>
<keyword evidence="1" id="KW-0812">Transmembrane</keyword>
<gene>
    <name evidence="4" type="ORF">GFU50_00230</name>
    <name evidence="2" type="ORF">P7I32_02195</name>
    <name evidence="3" type="ORF">P7I34_11860</name>
</gene>
<evidence type="ECO:0000313" key="3">
    <source>
        <dbReference type="EMBL" id="MDT2983364.1"/>
    </source>
</evidence>
<evidence type="ECO:0000256" key="1">
    <source>
        <dbReference type="SAM" id="Phobius"/>
    </source>
</evidence>
<dbReference type="GeneID" id="91573845"/>
<reference evidence="4 5" key="1">
    <citation type="submission" date="2019-11" db="EMBL/GenBank/DDBJ databases">
        <title>Detection and genome characteristic of a blood enterococcus casselifavus isolate from Zhengzhou,china.</title>
        <authorList>
            <person name="Wen P."/>
        </authorList>
    </citation>
    <scope>NUCLEOTIDE SEQUENCE [LARGE SCALE GENOMIC DNA]</scope>
    <source>
        <strain evidence="4 5">EC291</strain>
    </source>
</reference>
<dbReference type="Proteomes" id="UP000422837">
    <property type="component" value="Chromosome"/>
</dbReference>